<dbReference type="STRING" id="32264.T1KKV1"/>
<feature type="domain" description="PDEase" evidence="1">
    <location>
        <begin position="1"/>
        <end position="57"/>
    </location>
</feature>
<dbReference type="Gene3D" id="1.10.1300.10">
    <property type="entry name" value="3'5'-cyclic nucleotide phosphodiesterase, catalytic domain"/>
    <property type="match status" value="1"/>
</dbReference>
<evidence type="ECO:0000313" key="3">
    <source>
        <dbReference type="Proteomes" id="UP000015104"/>
    </source>
</evidence>
<reference evidence="3" key="1">
    <citation type="submission" date="2011-08" db="EMBL/GenBank/DDBJ databases">
        <authorList>
            <person name="Rombauts S."/>
        </authorList>
    </citation>
    <scope>NUCLEOTIDE SEQUENCE</scope>
    <source>
        <strain evidence="3">London</strain>
    </source>
</reference>
<sequence length="63" mass="7528">MMDRDRQHEFPVMQVTFIDTICLPIYQLLSDFWPSLEPLYKGCLDNRSKWMDIQSSDDLDEEA</sequence>
<reference evidence="2" key="2">
    <citation type="submission" date="2015-06" db="UniProtKB">
        <authorList>
            <consortium name="EnsemblMetazoa"/>
        </authorList>
    </citation>
    <scope>IDENTIFICATION</scope>
</reference>
<evidence type="ECO:0000313" key="2">
    <source>
        <dbReference type="EnsemblMetazoa" id="tetur14g00130.1"/>
    </source>
</evidence>
<dbReference type="AlphaFoldDB" id="T1KKV1"/>
<protein>
    <recommendedName>
        <fullName evidence="1">PDEase domain-containing protein</fullName>
    </recommendedName>
</protein>
<dbReference type="HOGENOM" id="CLU_2888632_0_0_1"/>
<dbReference type="SUPFAM" id="SSF109604">
    <property type="entry name" value="HD-domain/PDEase-like"/>
    <property type="match status" value="1"/>
</dbReference>
<dbReference type="EMBL" id="CAEY01000199">
    <property type="status" value="NOT_ANNOTATED_CDS"/>
    <property type="molecule type" value="Genomic_DNA"/>
</dbReference>
<name>T1KKV1_TETUR</name>
<proteinExistence type="predicted"/>
<keyword evidence="3" id="KW-1185">Reference proteome</keyword>
<dbReference type="GO" id="GO:0007165">
    <property type="term" value="P:signal transduction"/>
    <property type="evidence" value="ECO:0007669"/>
    <property type="project" value="InterPro"/>
</dbReference>
<dbReference type="Proteomes" id="UP000015104">
    <property type="component" value="Unassembled WGS sequence"/>
</dbReference>
<evidence type="ECO:0000259" key="1">
    <source>
        <dbReference type="PROSITE" id="PS51845"/>
    </source>
</evidence>
<dbReference type="InterPro" id="IPR002073">
    <property type="entry name" value="PDEase_catalytic_dom"/>
</dbReference>
<accession>T1KKV1</accession>
<dbReference type="GO" id="GO:0004114">
    <property type="term" value="F:3',5'-cyclic-nucleotide phosphodiesterase activity"/>
    <property type="evidence" value="ECO:0007669"/>
    <property type="project" value="InterPro"/>
</dbReference>
<dbReference type="eggNOG" id="KOG3689">
    <property type="taxonomic scope" value="Eukaryota"/>
</dbReference>
<dbReference type="Pfam" id="PF00233">
    <property type="entry name" value="PDEase_I"/>
    <property type="match status" value="1"/>
</dbReference>
<dbReference type="EnsemblMetazoa" id="tetur14g00130.1">
    <property type="protein sequence ID" value="tetur14g00130.1"/>
    <property type="gene ID" value="tetur14g00130"/>
</dbReference>
<dbReference type="InterPro" id="IPR036971">
    <property type="entry name" value="PDEase_catalytic_dom_sf"/>
</dbReference>
<organism evidence="2 3">
    <name type="scientific">Tetranychus urticae</name>
    <name type="common">Two-spotted spider mite</name>
    <dbReference type="NCBI Taxonomy" id="32264"/>
    <lineage>
        <taxon>Eukaryota</taxon>
        <taxon>Metazoa</taxon>
        <taxon>Ecdysozoa</taxon>
        <taxon>Arthropoda</taxon>
        <taxon>Chelicerata</taxon>
        <taxon>Arachnida</taxon>
        <taxon>Acari</taxon>
        <taxon>Acariformes</taxon>
        <taxon>Trombidiformes</taxon>
        <taxon>Prostigmata</taxon>
        <taxon>Eleutherengona</taxon>
        <taxon>Raphignathae</taxon>
        <taxon>Tetranychoidea</taxon>
        <taxon>Tetranychidae</taxon>
        <taxon>Tetranychus</taxon>
    </lineage>
</organism>
<dbReference type="PROSITE" id="PS51845">
    <property type="entry name" value="PDEASE_I_2"/>
    <property type="match status" value="1"/>
</dbReference>